<comment type="caution">
    <text evidence="2">The sequence shown here is derived from an EMBL/GenBank/DDBJ whole genome shotgun (WGS) entry which is preliminary data.</text>
</comment>
<accession>A0A9W6U4Q5</accession>
<organism evidence="2 3">
    <name type="scientific">Phytophthora lilii</name>
    <dbReference type="NCBI Taxonomy" id="2077276"/>
    <lineage>
        <taxon>Eukaryota</taxon>
        <taxon>Sar</taxon>
        <taxon>Stramenopiles</taxon>
        <taxon>Oomycota</taxon>
        <taxon>Peronosporomycetes</taxon>
        <taxon>Peronosporales</taxon>
        <taxon>Peronosporaceae</taxon>
        <taxon>Phytophthora</taxon>
    </lineage>
</organism>
<keyword evidence="1" id="KW-0812">Transmembrane</keyword>
<keyword evidence="1" id="KW-1133">Transmembrane helix</keyword>
<dbReference type="EMBL" id="BSXW01000552">
    <property type="protein sequence ID" value="GMF25423.1"/>
    <property type="molecule type" value="Genomic_DNA"/>
</dbReference>
<protein>
    <submittedName>
        <fullName evidence="2">Unnamed protein product</fullName>
    </submittedName>
</protein>
<dbReference type="AlphaFoldDB" id="A0A9W6U4Q5"/>
<name>A0A9W6U4Q5_9STRA</name>
<evidence type="ECO:0000313" key="3">
    <source>
        <dbReference type="Proteomes" id="UP001165083"/>
    </source>
</evidence>
<keyword evidence="3" id="KW-1185">Reference proteome</keyword>
<reference evidence="2" key="1">
    <citation type="submission" date="2023-04" db="EMBL/GenBank/DDBJ databases">
        <title>Phytophthora lilii NBRC 32176.</title>
        <authorList>
            <person name="Ichikawa N."/>
            <person name="Sato H."/>
            <person name="Tonouchi N."/>
        </authorList>
    </citation>
    <scope>NUCLEOTIDE SEQUENCE</scope>
    <source>
        <strain evidence="2">NBRC 32176</strain>
    </source>
</reference>
<evidence type="ECO:0000256" key="1">
    <source>
        <dbReference type="SAM" id="Phobius"/>
    </source>
</evidence>
<dbReference type="Proteomes" id="UP001165083">
    <property type="component" value="Unassembled WGS sequence"/>
</dbReference>
<feature type="transmembrane region" description="Helical" evidence="1">
    <location>
        <begin position="136"/>
        <end position="154"/>
    </location>
</feature>
<evidence type="ECO:0000313" key="2">
    <source>
        <dbReference type="EMBL" id="GMF25423.1"/>
    </source>
</evidence>
<proteinExistence type="predicted"/>
<gene>
    <name evidence="2" type="ORF">Plil01_001049700</name>
</gene>
<sequence length="194" mass="21285">MASFGIFHFAAEQVQTAHVEYDWETLVTNISVGADLIRWVMILAALHVGVIRSGGPIFGGGIGCLSGSSSFVLLIISMLPQLKMTLAAFWTVGCHYQGQQSALANAWFTVYPAIAQLLIMYFSLLNIVAKTTRRRMSNILLGPSVFLLCLLHFYRGDLAASGWLSGVDGRISTVVLSDEIKKLRLHDYFISDLA</sequence>
<feature type="transmembrane region" description="Helical" evidence="1">
    <location>
        <begin position="106"/>
        <end position="129"/>
    </location>
</feature>
<dbReference type="OrthoDB" id="62228at2759"/>
<keyword evidence="1" id="KW-0472">Membrane</keyword>